<sequence length="349" mass="37320">MKAAVIYGEKELKVQDIDVPEVTDGKVKVKVEWAGICGSDLHIYHHGAILSDEEHPLSGRKPPVVLGHEFAGTVTEIGKNVFNVAVGDNVAIEPLLYCGTCEMCKKGNYHICEISNTGSLGVNDDGGFAEYVVTDAYHIYKLPQNVTLEEGALIEPMSVAHHAVKRSGLKVGQSAAIFGAGPIGLLTLLSAEAAGASETFVIDVSQERLDKAKEMGATYTINPTHEDAVDKIMQITGKGVDVAYEAAGAQPTFVSAIQSLKRAGTITVVAVFGNEITFDSNIMFGKEASMQWSAAYPNSFSEVINLISSGKLDVKQVITKRIKLDDIVKDGLDLLAEDKSQAKILVSPN</sequence>
<evidence type="ECO:0000256" key="5">
    <source>
        <dbReference type="ARBA" id="ARBA00023002"/>
    </source>
</evidence>
<gene>
    <name evidence="9" type="ORF">DT065_03990</name>
</gene>
<dbReference type="EMBL" id="CP031092">
    <property type="protein sequence ID" value="AXF55262.1"/>
    <property type="molecule type" value="Genomic_DNA"/>
</dbReference>
<keyword evidence="6" id="KW-0520">NAD</keyword>
<feature type="domain" description="Enoyl reductase (ER)" evidence="8">
    <location>
        <begin position="8"/>
        <end position="346"/>
    </location>
</feature>
<dbReference type="SUPFAM" id="SSF50129">
    <property type="entry name" value="GroES-like"/>
    <property type="match status" value="1"/>
</dbReference>
<evidence type="ECO:0000256" key="4">
    <source>
        <dbReference type="ARBA" id="ARBA00022833"/>
    </source>
</evidence>
<dbReference type="OrthoDB" id="9770238at2"/>
<reference evidence="9 10" key="1">
    <citation type="journal article" date="2018" name="J. Microbiol.">
        <title>Salicibibacter kimchii gen. nov., sp. nov., a moderately halophilic and alkalitolerant bacterium in the family Bacillaceae, isolated from kimchi.</title>
        <authorList>
            <person name="Jang J.Y."/>
            <person name="Oh Y.J."/>
            <person name="Lim S.K."/>
            <person name="Park H.K."/>
            <person name="Lee C."/>
            <person name="Kim J.Y."/>
            <person name="Lee M.A."/>
            <person name="Choi H.J."/>
        </authorList>
    </citation>
    <scope>NUCLEOTIDE SEQUENCE [LARGE SCALE GENOMIC DNA]</scope>
    <source>
        <strain evidence="9 10">NKC1-1</strain>
    </source>
</reference>
<keyword evidence="10" id="KW-1185">Reference proteome</keyword>
<dbReference type="FunFam" id="3.40.50.720:FF:000068">
    <property type="entry name" value="Sorbitol dehydrogenase"/>
    <property type="match status" value="1"/>
</dbReference>
<dbReference type="GO" id="GO:0008270">
    <property type="term" value="F:zinc ion binding"/>
    <property type="evidence" value="ECO:0007669"/>
    <property type="project" value="InterPro"/>
</dbReference>
<dbReference type="GO" id="GO:0034079">
    <property type="term" value="P:butanediol biosynthetic process"/>
    <property type="evidence" value="ECO:0007669"/>
    <property type="project" value="TreeGrafter"/>
</dbReference>
<dbReference type="Gene3D" id="3.90.180.10">
    <property type="entry name" value="Medium-chain alcohol dehydrogenases, catalytic domain"/>
    <property type="match status" value="1"/>
</dbReference>
<evidence type="ECO:0000313" key="9">
    <source>
        <dbReference type="EMBL" id="AXF55262.1"/>
    </source>
</evidence>
<dbReference type="GO" id="GO:0000721">
    <property type="term" value="F:(R,R)-butanediol dehydrogenase activity"/>
    <property type="evidence" value="ECO:0007669"/>
    <property type="project" value="TreeGrafter"/>
</dbReference>
<evidence type="ECO:0000259" key="8">
    <source>
        <dbReference type="SMART" id="SM00829"/>
    </source>
</evidence>
<evidence type="ECO:0000256" key="7">
    <source>
        <dbReference type="RuleBase" id="RU361277"/>
    </source>
</evidence>
<dbReference type="KEGG" id="rue:DT065_03990"/>
<dbReference type="InterPro" id="IPR013154">
    <property type="entry name" value="ADH-like_N"/>
</dbReference>
<accession>A0A345BWD1</accession>
<dbReference type="InterPro" id="IPR013149">
    <property type="entry name" value="ADH-like_C"/>
</dbReference>
<proteinExistence type="inferred from homology"/>
<protein>
    <submittedName>
        <fullName evidence="9">Butanediol dehydrogenase</fullName>
    </submittedName>
</protein>
<keyword evidence="3 7" id="KW-0479">Metal-binding</keyword>
<keyword evidence="4 7" id="KW-0862">Zinc</keyword>
<dbReference type="Gene3D" id="3.40.50.720">
    <property type="entry name" value="NAD(P)-binding Rossmann-like Domain"/>
    <property type="match status" value="1"/>
</dbReference>
<dbReference type="InterPro" id="IPR011032">
    <property type="entry name" value="GroES-like_sf"/>
</dbReference>
<dbReference type="SMART" id="SM00829">
    <property type="entry name" value="PKS_ER"/>
    <property type="match status" value="1"/>
</dbReference>
<dbReference type="PANTHER" id="PTHR43161">
    <property type="entry name" value="SORBITOL DEHYDROGENASE"/>
    <property type="match status" value="1"/>
</dbReference>
<evidence type="ECO:0000313" key="10">
    <source>
        <dbReference type="Proteomes" id="UP000252100"/>
    </source>
</evidence>
<organism evidence="9 10">
    <name type="scientific">Salicibibacter kimchii</name>
    <dbReference type="NCBI Taxonomy" id="2099786"/>
    <lineage>
        <taxon>Bacteria</taxon>
        <taxon>Bacillati</taxon>
        <taxon>Bacillota</taxon>
        <taxon>Bacilli</taxon>
        <taxon>Bacillales</taxon>
        <taxon>Bacillaceae</taxon>
        <taxon>Salicibibacter</taxon>
    </lineage>
</organism>
<dbReference type="PROSITE" id="PS00059">
    <property type="entry name" value="ADH_ZINC"/>
    <property type="match status" value="1"/>
</dbReference>
<evidence type="ECO:0000256" key="6">
    <source>
        <dbReference type="ARBA" id="ARBA00023027"/>
    </source>
</evidence>
<keyword evidence="5" id="KW-0560">Oxidoreductase</keyword>
<evidence type="ECO:0000256" key="2">
    <source>
        <dbReference type="ARBA" id="ARBA00008072"/>
    </source>
</evidence>
<dbReference type="PANTHER" id="PTHR43161:SF23">
    <property type="entry name" value="(R,R)-BUTANEDIOL DEHYDROGENASE-RELATED"/>
    <property type="match status" value="1"/>
</dbReference>
<dbReference type="InterPro" id="IPR020843">
    <property type="entry name" value="ER"/>
</dbReference>
<dbReference type="Pfam" id="PF08240">
    <property type="entry name" value="ADH_N"/>
    <property type="match status" value="1"/>
</dbReference>
<dbReference type="RefSeq" id="WP_114371091.1">
    <property type="nucleotide sequence ID" value="NZ_CP031092.1"/>
</dbReference>
<name>A0A345BWD1_9BACI</name>
<dbReference type="SUPFAM" id="SSF51735">
    <property type="entry name" value="NAD(P)-binding Rossmann-fold domains"/>
    <property type="match status" value="1"/>
</dbReference>
<comment type="similarity">
    <text evidence="2 7">Belongs to the zinc-containing alcohol dehydrogenase family.</text>
</comment>
<dbReference type="InterPro" id="IPR002328">
    <property type="entry name" value="ADH_Zn_CS"/>
</dbReference>
<comment type="cofactor">
    <cofactor evidence="1 7">
        <name>Zn(2+)</name>
        <dbReference type="ChEBI" id="CHEBI:29105"/>
    </cofactor>
</comment>
<dbReference type="Proteomes" id="UP000252100">
    <property type="component" value="Chromosome"/>
</dbReference>
<dbReference type="Pfam" id="PF00107">
    <property type="entry name" value="ADH_zinc_N"/>
    <property type="match status" value="1"/>
</dbReference>
<dbReference type="InterPro" id="IPR036291">
    <property type="entry name" value="NAD(P)-bd_dom_sf"/>
</dbReference>
<evidence type="ECO:0000256" key="1">
    <source>
        <dbReference type="ARBA" id="ARBA00001947"/>
    </source>
</evidence>
<evidence type="ECO:0000256" key="3">
    <source>
        <dbReference type="ARBA" id="ARBA00022723"/>
    </source>
</evidence>
<dbReference type="CDD" id="cd08233">
    <property type="entry name" value="butanediol_DH_like"/>
    <property type="match status" value="1"/>
</dbReference>
<dbReference type="AlphaFoldDB" id="A0A345BWD1"/>
<dbReference type="GO" id="GO:0005737">
    <property type="term" value="C:cytoplasm"/>
    <property type="evidence" value="ECO:0007669"/>
    <property type="project" value="TreeGrafter"/>
</dbReference>